<comment type="caution">
    <text evidence="1">The sequence shown here is derived from an EMBL/GenBank/DDBJ whole genome shotgun (WGS) entry which is preliminary data.</text>
</comment>
<accession>A0ABU8TH83</accession>
<gene>
    <name evidence="1" type="ORF">V6575_05440</name>
</gene>
<proteinExistence type="predicted"/>
<reference evidence="1 2" key="1">
    <citation type="submission" date="2024-02" db="EMBL/GenBank/DDBJ databases">
        <title>Roseibium algae sp. nov., isolated from marine alga (Grateloupia sp.), showing potential in myo-inositol conversion.</title>
        <authorList>
            <person name="Wang Y."/>
        </authorList>
    </citation>
    <scope>NUCLEOTIDE SEQUENCE [LARGE SCALE GENOMIC DNA]</scope>
    <source>
        <strain evidence="1 2">H3510</strain>
    </source>
</reference>
<dbReference type="EMBL" id="JBAKIA010000002">
    <property type="protein sequence ID" value="MEJ8473522.1"/>
    <property type="molecule type" value="Genomic_DNA"/>
</dbReference>
<organism evidence="1 2">
    <name type="scientific">Roseibium algae</name>
    <dbReference type="NCBI Taxonomy" id="3123038"/>
    <lineage>
        <taxon>Bacteria</taxon>
        <taxon>Pseudomonadati</taxon>
        <taxon>Pseudomonadota</taxon>
        <taxon>Alphaproteobacteria</taxon>
        <taxon>Hyphomicrobiales</taxon>
        <taxon>Stappiaceae</taxon>
        <taxon>Roseibium</taxon>
    </lineage>
</organism>
<protein>
    <recommendedName>
        <fullName evidence="3">Transposase</fullName>
    </recommendedName>
</protein>
<dbReference type="RefSeq" id="WP_340273119.1">
    <property type="nucleotide sequence ID" value="NZ_JBAKIA010000002.1"/>
</dbReference>
<evidence type="ECO:0000313" key="2">
    <source>
        <dbReference type="Proteomes" id="UP001385499"/>
    </source>
</evidence>
<evidence type="ECO:0008006" key="3">
    <source>
        <dbReference type="Google" id="ProtNLM"/>
    </source>
</evidence>
<evidence type="ECO:0000313" key="1">
    <source>
        <dbReference type="EMBL" id="MEJ8473522.1"/>
    </source>
</evidence>
<name>A0ABU8TH83_9HYPH</name>
<sequence>MKRKSNRKGESTKKIWVQDSRIVAAVTSPDELTGQQTPDFYHKSTVLDVNQLFEVPRGTRKHVKAIAALRFLWFLCGIREFLPKLRHIAALA</sequence>
<dbReference type="Proteomes" id="UP001385499">
    <property type="component" value="Unassembled WGS sequence"/>
</dbReference>
<keyword evidence="2" id="KW-1185">Reference proteome</keyword>